<sequence>MQKHLLYIFACLLITVSACKKGFLDRYPQTSISPQLFFKSEEDLSLYIDGLLSLPGKGEYFEDQSSDNMATTGAIEIKSIMTGNSSSQTITTGWSWGRLRNINYFMDNYDQAKVAQDVKDHYAGLARYYRAVFYAGMLSRFSDVPWYSHTINPDDGDLYKARDPRTLVADSIMADLSFAASHVRETVTAGTPGLWAVKQFFARFALNEGTYRKYHPELNLQSTAERFLDTAIAVSKGMISSGKFSIYNTGKPDQDYAVLFNSQDLSTNKEVILAYPYDQAKGVGSNQNTYLFGDYEQSPSRDLVQTYLMKDGTRFTDVAGYNKLGFVDEFKNRDPRMTQTLVYPGWIKLPDTAPYVQRLNKNFTGYHQLKGYVNNVDNNVVSSVDYPVYRYAETLLIFAEALAEKGTLTQTDLDQSVNLLRARAGLPSLNMAIANASIDPLLAVKYPDVSGAMTGTLLEIRRERRVELAMEGYRYDDLMRWHAGSVLTKIPQGMYFQGLGKYDLTGDGEPDIILISKDSNIPAEDQKEKNGLGVKLVYYKTGAFGESATVYLENGNSGGAIVTENTPRQFLAPKYYYRPVPYTEVLLNPALAQIFDWQ</sequence>
<keyword evidence="8" id="KW-1185">Reference proteome</keyword>
<dbReference type="InterPro" id="IPR012944">
    <property type="entry name" value="SusD_RagB_dom"/>
</dbReference>
<evidence type="ECO:0000256" key="5">
    <source>
        <dbReference type="ARBA" id="ARBA00023237"/>
    </source>
</evidence>
<dbReference type="PROSITE" id="PS51257">
    <property type="entry name" value="PROKAR_LIPOPROTEIN"/>
    <property type="match status" value="1"/>
</dbReference>
<dbReference type="Pfam" id="PF07980">
    <property type="entry name" value="SusD_RagB"/>
    <property type="match status" value="1"/>
</dbReference>
<name>A0A2P8GD75_9BACT</name>
<keyword evidence="3" id="KW-0732">Signal</keyword>
<evidence type="ECO:0000313" key="8">
    <source>
        <dbReference type="Proteomes" id="UP000240978"/>
    </source>
</evidence>
<dbReference type="Proteomes" id="UP000240978">
    <property type="component" value="Unassembled WGS sequence"/>
</dbReference>
<comment type="similarity">
    <text evidence="2">Belongs to the SusD family.</text>
</comment>
<comment type="caution">
    <text evidence="7">The sequence shown here is derived from an EMBL/GenBank/DDBJ whole genome shotgun (WGS) entry which is preliminary data.</text>
</comment>
<dbReference type="OrthoDB" id="5694214at2"/>
<organism evidence="7 8">
    <name type="scientific">Chitinophaga ginsengisoli</name>
    <dbReference type="NCBI Taxonomy" id="363837"/>
    <lineage>
        <taxon>Bacteria</taxon>
        <taxon>Pseudomonadati</taxon>
        <taxon>Bacteroidota</taxon>
        <taxon>Chitinophagia</taxon>
        <taxon>Chitinophagales</taxon>
        <taxon>Chitinophagaceae</taxon>
        <taxon>Chitinophaga</taxon>
    </lineage>
</organism>
<evidence type="ECO:0000259" key="6">
    <source>
        <dbReference type="Pfam" id="PF07980"/>
    </source>
</evidence>
<evidence type="ECO:0000256" key="4">
    <source>
        <dbReference type="ARBA" id="ARBA00023136"/>
    </source>
</evidence>
<protein>
    <submittedName>
        <fullName evidence="7">SusD-like starch-binding protein associating with outer membrane</fullName>
    </submittedName>
</protein>
<evidence type="ECO:0000256" key="2">
    <source>
        <dbReference type="ARBA" id="ARBA00006275"/>
    </source>
</evidence>
<dbReference type="EMBL" id="PYGK01000004">
    <property type="protein sequence ID" value="PSL31910.1"/>
    <property type="molecule type" value="Genomic_DNA"/>
</dbReference>
<dbReference type="RefSeq" id="WP_106602133.1">
    <property type="nucleotide sequence ID" value="NZ_PYGK01000004.1"/>
</dbReference>
<dbReference type="AlphaFoldDB" id="A0A2P8GD75"/>
<proteinExistence type="inferred from homology"/>
<dbReference type="GO" id="GO:0009279">
    <property type="term" value="C:cell outer membrane"/>
    <property type="evidence" value="ECO:0007669"/>
    <property type="project" value="UniProtKB-SubCell"/>
</dbReference>
<dbReference type="InterPro" id="IPR011990">
    <property type="entry name" value="TPR-like_helical_dom_sf"/>
</dbReference>
<evidence type="ECO:0000313" key="7">
    <source>
        <dbReference type="EMBL" id="PSL31910.1"/>
    </source>
</evidence>
<accession>A0A2P8GD75</accession>
<keyword evidence="5" id="KW-0998">Cell outer membrane</keyword>
<reference evidence="7 8" key="1">
    <citation type="submission" date="2018-03" db="EMBL/GenBank/DDBJ databases">
        <title>Genomic Encyclopedia of Archaeal and Bacterial Type Strains, Phase II (KMG-II): from individual species to whole genera.</title>
        <authorList>
            <person name="Goeker M."/>
        </authorList>
    </citation>
    <scope>NUCLEOTIDE SEQUENCE [LARGE SCALE GENOMIC DNA]</scope>
    <source>
        <strain evidence="7 8">DSM 18107</strain>
    </source>
</reference>
<evidence type="ECO:0000256" key="1">
    <source>
        <dbReference type="ARBA" id="ARBA00004442"/>
    </source>
</evidence>
<comment type="subcellular location">
    <subcellularLocation>
        <location evidence="1">Cell outer membrane</location>
    </subcellularLocation>
</comment>
<gene>
    <name evidence="7" type="ORF">CLV42_104208</name>
</gene>
<keyword evidence="4" id="KW-0472">Membrane</keyword>
<dbReference type="Gene3D" id="1.25.40.390">
    <property type="match status" value="1"/>
</dbReference>
<evidence type="ECO:0000256" key="3">
    <source>
        <dbReference type="ARBA" id="ARBA00022729"/>
    </source>
</evidence>
<dbReference type="SUPFAM" id="SSF48452">
    <property type="entry name" value="TPR-like"/>
    <property type="match status" value="1"/>
</dbReference>
<feature type="domain" description="RagB/SusD" evidence="6">
    <location>
        <begin position="269"/>
        <end position="597"/>
    </location>
</feature>